<keyword evidence="1" id="KW-1133">Transmembrane helix</keyword>
<sequence length="159" mass="17919">MTDSESDVFVKEINGAYFNACNLESLMRGIHVAVLISALSKICTAYTGRKQRSPYIMSFLIITLFILSTIHHATFWAYVERAFIERGETAQSTADALNEYPVWFTGTTGVSDANAVLADCIIIWRTWIVWGQNWWIISIPIITTMLMTGKSPSIFINLL</sequence>
<evidence type="ECO:0000256" key="1">
    <source>
        <dbReference type="SAM" id="Phobius"/>
    </source>
</evidence>
<reference evidence="2 3" key="1">
    <citation type="submission" date="2024-01" db="EMBL/GenBank/DDBJ databases">
        <title>A draft genome for a cacao thread blight-causing isolate of Paramarasmius palmivorus.</title>
        <authorList>
            <person name="Baruah I.K."/>
            <person name="Bukari Y."/>
            <person name="Amoako-Attah I."/>
            <person name="Meinhardt L.W."/>
            <person name="Bailey B.A."/>
            <person name="Cohen S.P."/>
        </authorList>
    </citation>
    <scope>NUCLEOTIDE SEQUENCE [LARGE SCALE GENOMIC DNA]</scope>
    <source>
        <strain evidence="2 3">GH-12</strain>
    </source>
</reference>
<dbReference type="AlphaFoldDB" id="A0AAW0B7Q0"/>
<dbReference type="EMBL" id="JAYKXP010000154">
    <property type="protein sequence ID" value="KAK7022026.1"/>
    <property type="molecule type" value="Genomic_DNA"/>
</dbReference>
<name>A0AAW0B7Q0_9AGAR</name>
<feature type="transmembrane region" description="Helical" evidence="1">
    <location>
        <begin position="55"/>
        <end position="79"/>
    </location>
</feature>
<protein>
    <submittedName>
        <fullName evidence="2">Uncharacterized protein</fullName>
    </submittedName>
</protein>
<gene>
    <name evidence="2" type="ORF">VNI00_017059</name>
</gene>
<dbReference type="Proteomes" id="UP001383192">
    <property type="component" value="Unassembled WGS sequence"/>
</dbReference>
<evidence type="ECO:0000313" key="2">
    <source>
        <dbReference type="EMBL" id="KAK7022026.1"/>
    </source>
</evidence>
<evidence type="ECO:0000313" key="3">
    <source>
        <dbReference type="Proteomes" id="UP001383192"/>
    </source>
</evidence>
<keyword evidence="1" id="KW-0812">Transmembrane</keyword>
<organism evidence="2 3">
    <name type="scientific">Paramarasmius palmivorus</name>
    <dbReference type="NCBI Taxonomy" id="297713"/>
    <lineage>
        <taxon>Eukaryota</taxon>
        <taxon>Fungi</taxon>
        <taxon>Dikarya</taxon>
        <taxon>Basidiomycota</taxon>
        <taxon>Agaricomycotina</taxon>
        <taxon>Agaricomycetes</taxon>
        <taxon>Agaricomycetidae</taxon>
        <taxon>Agaricales</taxon>
        <taxon>Marasmiineae</taxon>
        <taxon>Marasmiaceae</taxon>
        <taxon>Paramarasmius</taxon>
    </lineage>
</organism>
<proteinExistence type="predicted"/>
<accession>A0AAW0B7Q0</accession>
<feature type="transmembrane region" description="Helical" evidence="1">
    <location>
        <begin position="134"/>
        <end position="158"/>
    </location>
</feature>
<keyword evidence="1" id="KW-0472">Membrane</keyword>
<comment type="caution">
    <text evidence="2">The sequence shown here is derived from an EMBL/GenBank/DDBJ whole genome shotgun (WGS) entry which is preliminary data.</text>
</comment>
<keyword evidence="3" id="KW-1185">Reference proteome</keyword>